<comment type="caution">
    <text evidence="1">The sequence shown here is derived from an EMBL/GenBank/DDBJ whole genome shotgun (WGS) entry which is preliminary data.</text>
</comment>
<keyword evidence="2" id="KW-1185">Reference proteome</keyword>
<name>A0A3A4A1D6_9ACTN</name>
<dbReference type="AlphaFoldDB" id="A0A3A4A1D6"/>
<reference evidence="1 2" key="1">
    <citation type="submission" date="2018-09" db="EMBL/GenBank/DDBJ databases">
        <title>YIM 75507 draft genome.</title>
        <authorList>
            <person name="Tang S."/>
            <person name="Feng Y."/>
        </authorList>
    </citation>
    <scope>NUCLEOTIDE SEQUENCE [LARGE SCALE GENOMIC DNA]</scope>
    <source>
        <strain evidence="1 2">YIM 75507</strain>
    </source>
</reference>
<dbReference type="OrthoDB" id="3527264at2"/>
<evidence type="ECO:0000313" key="1">
    <source>
        <dbReference type="EMBL" id="RJL20183.1"/>
    </source>
</evidence>
<dbReference type="RefSeq" id="WP_119931808.1">
    <property type="nucleotide sequence ID" value="NZ_QZEY01000032.1"/>
</dbReference>
<organism evidence="1 2">
    <name type="scientific">Bailinhaonella thermotolerans</name>
    <dbReference type="NCBI Taxonomy" id="1070861"/>
    <lineage>
        <taxon>Bacteria</taxon>
        <taxon>Bacillati</taxon>
        <taxon>Actinomycetota</taxon>
        <taxon>Actinomycetes</taxon>
        <taxon>Streptosporangiales</taxon>
        <taxon>Streptosporangiaceae</taxon>
        <taxon>Bailinhaonella</taxon>
    </lineage>
</organism>
<sequence length="160" mass="17040">MNAPLYLNPSDEFDANVPAEMAALSALIGQPTGTGDGTPADLLMTLRAVHAEMTRRQTSHRLLYLNMPDQEQISGLFGDPGPDGIEATRLARDIQNYGFMVGVGVYATYPRPQPTDRPRCRVCGCTEDAPCPGGCGWVRDPLMLGNLCSACPAGEQAADG</sequence>
<dbReference type="EMBL" id="QZEY01000032">
    <property type="protein sequence ID" value="RJL20183.1"/>
    <property type="molecule type" value="Genomic_DNA"/>
</dbReference>
<dbReference type="Proteomes" id="UP000265768">
    <property type="component" value="Unassembled WGS sequence"/>
</dbReference>
<evidence type="ECO:0000313" key="2">
    <source>
        <dbReference type="Proteomes" id="UP000265768"/>
    </source>
</evidence>
<accession>A0A3A4A1D6</accession>
<proteinExistence type="predicted"/>
<gene>
    <name evidence="1" type="ORF">D5H75_39745</name>
</gene>
<protein>
    <submittedName>
        <fullName evidence="1">Uncharacterized protein</fullName>
    </submittedName>
</protein>